<proteinExistence type="predicted"/>
<feature type="signal peptide" evidence="1">
    <location>
        <begin position="1"/>
        <end position="30"/>
    </location>
</feature>
<keyword evidence="3" id="KW-1185">Reference proteome</keyword>
<dbReference type="EMBL" id="JAUJYO010000006">
    <property type="protein sequence ID" value="KAK1313780.1"/>
    <property type="molecule type" value="Genomic_DNA"/>
</dbReference>
<name>A0AAV9EJT6_ACOCL</name>
<reference evidence="2" key="2">
    <citation type="submission" date="2023-06" db="EMBL/GenBank/DDBJ databases">
        <authorList>
            <person name="Ma L."/>
            <person name="Liu K.-W."/>
            <person name="Li Z."/>
            <person name="Hsiao Y.-Y."/>
            <person name="Qi Y."/>
            <person name="Fu T."/>
            <person name="Tang G."/>
            <person name="Zhang D."/>
            <person name="Sun W.-H."/>
            <person name="Liu D.-K."/>
            <person name="Li Y."/>
            <person name="Chen G.-Z."/>
            <person name="Liu X.-D."/>
            <person name="Liao X.-Y."/>
            <person name="Jiang Y.-T."/>
            <person name="Yu X."/>
            <person name="Hao Y."/>
            <person name="Huang J."/>
            <person name="Zhao X.-W."/>
            <person name="Ke S."/>
            <person name="Chen Y.-Y."/>
            <person name="Wu W.-L."/>
            <person name="Hsu J.-L."/>
            <person name="Lin Y.-F."/>
            <person name="Huang M.-D."/>
            <person name="Li C.-Y."/>
            <person name="Huang L."/>
            <person name="Wang Z.-W."/>
            <person name="Zhao X."/>
            <person name="Zhong W.-Y."/>
            <person name="Peng D.-H."/>
            <person name="Ahmad S."/>
            <person name="Lan S."/>
            <person name="Zhang J.-S."/>
            <person name="Tsai W.-C."/>
            <person name="Van De Peer Y."/>
            <person name="Liu Z.-J."/>
        </authorList>
    </citation>
    <scope>NUCLEOTIDE SEQUENCE</scope>
    <source>
        <strain evidence="2">CP</strain>
        <tissue evidence="2">Leaves</tissue>
    </source>
</reference>
<keyword evidence="1" id="KW-0732">Signal</keyword>
<feature type="chain" id="PRO_5043720680" evidence="1">
    <location>
        <begin position="31"/>
        <end position="284"/>
    </location>
</feature>
<sequence length="284" mass="30589">MMASKREVLVPLIFIILLVILPSPRPLGYARIIRDRGLALESSFGRRKFPSPGASGCTNVPALRPGDGQCPPIGVDSDDNNKNVGSHSTVSTPELHTEVPKYLCCIMHPEVEFSSGVYVDTKLYSSGIKSTHPCGVWTQGRLETDKLASDMGSNGIVPPNYDGPKFPVQKALVMELWLRRMDAPYKVHLAIGGGHIPVSGLPGTFVQSDSPGGGTDPLARDSNKGRSFSINLVRPPKILASAGAFDLGRSTTRVTKIAQWVEDIPFKGLNRDRTSDSPLNSGET</sequence>
<gene>
    <name evidence="2" type="ORF">QJS10_CPA06g01881</name>
</gene>
<evidence type="ECO:0000313" key="3">
    <source>
        <dbReference type="Proteomes" id="UP001180020"/>
    </source>
</evidence>
<organism evidence="2 3">
    <name type="scientific">Acorus calamus</name>
    <name type="common">Sweet flag</name>
    <dbReference type="NCBI Taxonomy" id="4465"/>
    <lineage>
        <taxon>Eukaryota</taxon>
        <taxon>Viridiplantae</taxon>
        <taxon>Streptophyta</taxon>
        <taxon>Embryophyta</taxon>
        <taxon>Tracheophyta</taxon>
        <taxon>Spermatophyta</taxon>
        <taxon>Magnoliopsida</taxon>
        <taxon>Liliopsida</taxon>
        <taxon>Acoraceae</taxon>
        <taxon>Acorus</taxon>
    </lineage>
</organism>
<evidence type="ECO:0000313" key="2">
    <source>
        <dbReference type="EMBL" id="KAK1313780.1"/>
    </source>
</evidence>
<dbReference type="AlphaFoldDB" id="A0AAV9EJT6"/>
<comment type="caution">
    <text evidence="2">The sequence shown here is derived from an EMBL/GenBank/DDBJ whole genome shotgun (WGS) entry which is preliminary data.</text>
</comment>
<reference evidence="2" key="1">
    <citation type="journal article" date="2023" name="Nat. Commun.">
        <title>Diploid and tetraploid genomes of Acorus and the evolution of monocots.</title>
        <authorList>
            <person name="Ma L."/>
            <person name="Liu K.W."/>
            <person name="Li Z."/>
            <person name="Hsiao Y.Y."/>
            <person name="Qi Y."/>
            <person name="Fu T."/>
            <person name="Tang G.D."/>
            <person name="Zhang D."/>
            <person name="Sun W.H."/>
            <person name="Liu D.K."/>
            <person name="Li Y."/>
            <person name="Chen G.Z."/>
            <person name="Liu X.D."/>
            <person name="Liao X.Y."/>
            <person name="Jiang Y.T."/>
            <person name="Yu X."/>
            <person name="Hao Y."/>
            <person name="Huang J."/>
            <person name="Zhao X.W."/>
            <person name="Ke S."/>
            <person name="Chen Y.Y."/>
            <person name="Wu W.L."/>
            <person name="Hsu J.L."/>
            <person name="Lin Y.F."/>
            <person name="Huang M.D."/>
            <person name="Li C.Y."/>
            <person name="Huang L."/>
            <person name="Wang Z.W."/>
            <person name="Zhao X."/>
            <person name="Zhong W.Y."/>
            <person name="Peng D.H."/>
            <person name="Ahmad S."/>
            <person name="Lan S."/>
            <person name="Zhang J.S."/>
            <person name="Tsai W.C."/>
            <person name="Van de Peer Y."/>
            <person name="Liu Z.J."/>
        </authorList>
    </citation>
    <scope>NUCLEOTIDE SEQUENCE</scope>
    <source>
        <strain evidence="2">CP</strain>
    </source>
</reference>
<accession>A0AAV9EJT6</accession>
<evidence type="ECO:0000256" key="1">
    <source>
        <dbReference type="SAM" id="SignalP"/>
    </source>
</evidence>
<dbReference type="Proteomes" id="UP001180020">
    <property type="component" value="Unassembled WGS sequence"/>
</dbReference>
<protein>
    <submittedName>
        <fullName evidence="2">Uncharacterized protein</fullName>
    </submittedName>
</protein>